<sequence>MIEVEGISRQFGSIMALKDVSFRVERGEVVGFLGPNGAGKTTMMRILTCFIPPTSGAARISGLDVTRHSLEVRRKIGYFLERVALYPDMRVLPFLRFAAEVKGVARAGIKQAVGMAMEQCGLDHVKNRIINNLSKGYRQRVGLA</sequence>
<dbReference type="PANTHER" id="PTHR43335:SF4">
    <property type="entry name" value="ABC TRANSPORTER, ATP-BINDING PROTEIN"/>
    <property type="match status" value="1"/>
</dbReference>
<dbReference type="InterPro" id="IPR003439">
    <property type="entry name" value="ABC_transporter-like_ATP-bd"/>
</dbReference>
<dbReference type="AlphaFoldDB" id="A0A445MYE3"/>
<evidence type="ECO:0000259" key="3">
    <source>
        <dbReference type="Pfam" id="PF00005"/>
    </source>
</evidence>
<feature type="domain" description="ABC transporter" evidence="3">
    <location>
        <begin position="17"/>
        <end position="144"/>
    </location>
</feature>
<organism evidence="4">
    <name type="scientific">uncultured Desulfobacterium sp</name>
    <dbReference type="NCBI Taxonomy" id="201089"/>
    <lineage>
        <taxon>Bacteria</taxon>
        <taxon>Pseudomonadati</taxon>
        <taxon>Thermodesulfobacteriota</taxon>
        <taxon>Desulfobacteria</taxon>
        <taxon>Desulfobacterales</taxon>
        <taxon>Desulfobacteriaceae</taxon>
        <taxon>Desulfobacterium</taxon>
        <taxon>environmental samples</taxon>
    </lineage>
</organism>
<dbReference type="Gene3D" id="3.40.50.300">
    <property type="entry name" value="P-loop containing nucleotide triphosphate hydrolases"/>
    <property type="match status" value="1"/>
</dbReference>
<evidence type="ECO:0000313" key="4">
    <source>
        <dbReference type="EMBL" id="SPD74497.1"/>
    </source>
</evidence>
<proteinExistence type="inferred from homology"/>
<dbReference type="GO" id="GO:0005524">
    <property type="term" value="F:ATP binding"/>
    <property type="evidence" value="ECO:0007669"/>
    <property type="project" value="InterPro"/>
</dbReference>
<evidence type="ECO:0000256" key="2">
    <source>
        <dbReference type="ARBA" id="ARBA00022448"/>
    </source>
</evidence>
<dbReference type="PANTHER" id="PTHR43335">
    <property type="entry name" value="ABC TRANSPORTER, ATP-BINDING PROTEIN"/>
    <property type="match status" value="1"/>
</dbReference>
<name>A0A445MYE3_9BACT</name>
<dbReference type="EMBL" id="OJIN01000149">
    <property type="protein sequence ID" value="SPD74497.1"/>
    <property type="molecule type" value="Genomic_DNA"/>
</dbReference>
<keyword evidence="2" id="KW-0813">Transport</keyword>
<protein>
    <submittedName>
        <fullName evidence="4">ABC transporter related</fullName>
    </submittedName>
</protein>
<comment type="similarity">
    <text evidence="1">Belongs to the ABC transporter superfamily.</text>
</comment>
<reference evidence="4" key="1">
    <citation type="submission" date="2018-01" db="EMBL/GenBank/DDBJ databases">
        <authorList>
            <person name="Regsiter A."/>
            <person name="William W."/>
        </authorList>
    </citation>
    <scope>NUCLEOTIDE SEQUENCE</scope>
    <source>
        <strain evidence="4">TRIP AH-1</strain>
    </source>
</reference>
<dbReference type="GO" id="GO:0016887">
    <property type="term" value="F:ATP hydrolysis activity"/>
    <property type="evidence" value="ECO:0007669"/>
    <property type="project" value="InterPro"/>
</dbReference>
<dbReference type="SUPFAM" id="SSF52540">
    <property type="entry name" value="P-loop containing nucleoside triphosphate hydrolases"/>
    <property type="match status" value="1"/>
</dbReference>
<dbReference type="InterPro" id="IPR027417">
    <property type="entry name" value="P-loop_NTPase"/>
</dbReference>
<accession>A0A445MYE3</accession>
<gene>
    <name evidence="4" type="ORF">PITCH_A2320004</name>
</gene>
<dbReference type="Pfam" id="PF00005">
    <property type="entry name" value="ABC_tran"/>
    <property type="match status" value="1"/>
</dbReference>
<evidence type="ECO:0000256" key="1">
    <source>
        <dbReference type="ARBA" id="ARBA00005417"/>
    </source>
</evidence>